<feature type="DNA-binding region" description="H-T-H motif" evidence="4">
    <location>
        <begin position="45"/>
        <end position="64"/>
    </location>
</feature>
<dbReference type="PROSITE" id="PS50977">
    <property type="entry name" value="HTH_TETR_2"/>
    <property type="match status" value="1"/>
</dbReference>
<accession>A0A8J3X127</accession>
<dbReference type="Pfam" id="PF00440">
    <property type="entry name" value="TetR_N"/>
    <property type="match status" value="1"/>
</dbReference>
<dbReference type="RefSeq" id="WP_205864147.1">
    <property type="nucleotide sequence ID" value="NZ_BOON01000032.1"/>
</dbReference>
<evidence type="ECO:0000313" key="7">
    <source>
        <dbReference type="Proteomes" id="UP000599074"/>
    </source>
</evidence>
<keyword evidence="3" id="KW-0804">Transcription</keyword>
<keyword evidence="2 4" id="KW-0238">DNA-binding</keyword>
<dbReference type="GO" id="GO:0000976">
    <property type="term" value="F:transcription cis-regulatory region binding"/>
    <property type="evidence" value="ECO:0007669"/>
    <property type="project" value="TreeGrafter"/>
</dbReference>
<dbReference type="InterPro" id="IPR009057">
    <property type="entry name" value="Homeodomain-like_sf"/>
</dbReference>
<dbReference type="Pfam" id="PF21597">
    <property type="entry name" value="TetR_C_43"/>
    <property type="match status" value="1"/>
</dbReference>
<organism evidence="6 7">
    <name type="scientific">Planosporangium mesophilum</name>
    <dbReference type="NCBI Taxonomy" id="689768"/>
    <lineage>
        <taxon>Bacteria</taxon>
        <taxon>Bacillati</taxon>
        <taxon>Actinomycetota</taxon>
        <taxon>Actinomycetes</taxon>
        <taxon>Micromonosporales</taxon>
        <taxon>Micromonosporaceae</taxon>
        <taxon>Planosporangium</taxon>
    </lineage>
</organism>
<dbReference type="InterPro" id="IPR023772">
    <property type="entry name" value="DNA-bd_HTH_TetR-type_CS"/>
</dbReference>
<evidence type="ECO:0000256" key="2">
    <source>
        <dbReference type="ARBA" id="ARBA00023125"/>
    </source>
</evidence>
<dbReference type="InterPro" id="IPR036271">
    <property type="entry name" value="Tet_transcr_reg_TetR-rel_C_sf"/>
</dbReference>
<dbReference type="PANTHER" id="PTHR30055">
    <property type="entry name" value="HTH-TYPE TRANSCRIPTIONAL REGULATOR RUTR"/>
    <property type="match status" value="1"/>
</dbReference>
<sequence length="202" mass="21582">MSSGAVLPVRADAQSRPVRADAQRNRARILAAAEEVFADGGPRASTEEVARRAGVAIGTVFRHFPTKTDLLRALMKQLLEQVTADAAALLAHGDTATALFEFFAQLVRRTAANRTVVSLLGAEGLDVPIAGPVTSLTDAVRELLARGQRAGAIRADVRLDEVMALLESLCQGALQRGWDEDLRERTLGIVFAGLRTPVSSRS</sequence>
<gene>
    <name evidence="6" type="ORF">Pme01_35140</name>
</gene>
<evidence type="ECO:0000313" key="6">
    <source>
        <dbReference type="EMBL" id="GII23917.1"/>
    </source>
</evidence>
<proteinExistence type="predicted"/>
<keyword evidence="7" id="KW-1185">Reference proteome</keyword>
<evidence type="ECO:0000256" key="3">
    <source>
        <dbReference type="ARBA" id="ARBA00023163"/>
    </source>
</evidence>
<dbReference type="SUPFAM" id="SSF46689">
    <property type="entry name" value="Homeodomain-like"/>
    <property type="match status" value="1"/>
</dbReference>
<dbReference type="PROSITE" id="PS01081">
    <property type="entry name" value="HTH_TETR_1"/>
    <property type="match status" value="1"/>
</dbReference>
<dbReference type="PRINTS" id="PR00455">
    <property type="entry name" value="HTHTETR"/>
</dbReference>
<dbReference type="Gene3D" id="1.10.357.10">
    <property type="entry name" value="Tetracycline Repressor, domain 2"/>
    <property type="match status" value="1"/>
</dbReference>
<evidence type="ECO:0000256" key="1">
    <source>
        <dbReference type="ARBA" id="ARBA00023015"/>
    </source>
</evidence>
<dbReference type="PANTHER" id="PTHR30055:SF234">
    <property type="entry name" value="HTH-TYPE TRANSCRIPTIONAL REGULATOR BETI"/>
    <property type="match status" value="1"/>
</dbReference>
<dbReference type="InterPro" id="IPR050109">
    <property type="entry name" value="HTH-type_TetR-like_transc_reg"/>
</dbReference>
<evidence type="ECO:0000256" key="4">
    <source>
        <dbReference type="PROSITE-ProRule" id="PRU00335"/>
    </source>
</evidence>
<dbReference type="SUPFAM" id="SSF48498">
    <property type="entry name" value="Tetracyclin repressor-like, C-terminal domain"/>
    <property type="match status" value="1"/>
</dbReference>
<feature type="domain" description="HTH tetR-type" evidence="5">
    <location>
        <begin position="23"/>
        <end position="82"/>
    </location>
</feature>
<evidence type="ECO:0000259" key="5">
    <source>
        <dbReference type="PROSITE" id="PS50977"/>
    </source>
</evidence>
<dbReference type="InterPro" id="IPR049445">
    <property type="entry name" value="TetR_SbtR-like_C"/>
</dbReference>
<dbReference type="InterPro" id="IPR001647">
    <property type="entry name" value="HTH_TetR"/>
</dbReference>
<dbReference type="GO" id="GO:0003700">
    <property type="term" value="F:DNA-binding transcription factor activity"/>
    <property type="evidence" value="ECO:0007669"/>
    <property type="project" value="TreeGrafter"/>
</dbReference>
<comment type="caution">
    <text evidence="6">The sequence shown here is derived from an EMBL/GenBank/DDBJ whole genome shotgun (WGS) entry which is preliminary data.</text>
</comment>
<dbReference type="EMBL" id="BOON01000032">
    <property type="protein sequence ID" value="GII23917.1"/>
    <property type="molecule type" value="Genomic_DNA"/>
</dbReference>
<keyword evidence="1" id="KW-0805">Transcription regulation</keyword>
<dbReference type="AlphaFoldDB" id="A0A8J3X127"/>
<name>A0A8J3X127_9ACTN</name>
<protein>
    <submittedName>
        <fullName evidence="6">TetR family transcriptional regulator</fullName>
    </submittedName>
</protein>
<reference evidence="6" key="1">
    <citation type="submission" date="2021-01" db="EMBL/GenBank/DDBJ databases">
        <title>Whole genome shotgun sequence of Planosporangium mesophilum NBRC 109066.</title>
        <authorList>
            <person name="Komaki H."/>
            <person name="Tamura T."/>
        </authorList>
    </citation>
    <scope>NUCLEOTIDE SEQUENCE</scope>
    <source>
        <strain evidence="6">NBRC 109066</strain>
    </source>
</reference>
<dbReference type="Proteomes" id="UP000599074">
    <property type="component" value="Unassembled WGS sequence"/>
</dbReference>